<sequence>MTNKIIAEKYFGILATVDWNSNQWQAESTEEDLKNSNFGFTKEHGITYTSLNFAHEVYPTDENDYYAGLLPQLWTKTPDKENAKLVKIVFIKAKNWEDKKNYIVGFYAFPIFEKGKKPSPIASFTEDFETNIKALPKDIHILKNYILFEDEDVKKFIPKGKKVGLRGFNYLEKDNVYSILDRMSSKNSDVKLQGIKYRIIKTIDAIER</sequence>
<evidence type="ECO:0000313" key="2">
    <source>
        <dbReference type="Proteomes" id="UP001304671"/>
    </source>
</evidence>
<dbReference type="Proteomes" id="UP001304671">
    <property type="component" value="Unassembled WGS sequence"/>
</dbReference>
<dbReference type="RefSeq" id="WP_309922926.1">
    <property type="nucleotide sequence ID" value="NZ_JAYFUL010000073.1"/>
</dbReference>
<protein>
    <submittedName>
        <fullName evidence="1">Uncharacterized protein</fullName>
    </submittedName>
</protein>
<proteinExistence type="predicted"/>
<keyword evidence="2" id="KW-1185">Reference proteome</keyword>
<name>A0ABU5QUV5_9BACT</name>
<organism evidence="1 2">
    <name type="scientific">Arcicella aquatica</name>
    <dbReference type="NCBI Taxonomy" id="217141"/>
    <lineage>
        <taxon>Bacteria</taxon>
        <taxon>Pseudomonadati</taxon>
        <taxon>Bacteroidota</taxon>
        <taxon>Cytophagia</taxon>
        <taxon>Cytophagales</taxon>
        <taxon>Flectobacillaceae</taxon>
        <taxon>Arcicella</taxon>
    </lineage>
</organism>
<accession>A0ABU5QUV5</accession>
<reference evidence="1 2" key="1">
    <citation type="submission" date="2023-12" db="EMBL/GenBank/DDBJ databases">
        <title>Novel species of the genus Arcicella isolated from rivers.</title>
        <authorList>
            <person name="Lu H."/>
        </authorList>
    </citation>
    <scope>NUCLEOTIDE SEQUENCE [LARGE SCALE GENOMIC DNA]</scope>
    <source>
        <strain evidence="1 2">LMG 21963</strain>
    </source>
</reference>
<gene>
    <name evidence="1" type="ORF">VB264_24050</name>
</gene>
<evidence type="ECO:0000313" key="1">
    <source>
        <dbReference type="EMBL" id="MEA5260893.1"/>
    </source>
</evidence>
<dbReference type="EMBL" id="JAYFUL010000073">
    <property type="protein sequence ID" value="MEA5260893.1"/>
    <property type="molecule type" value="Genomic_DNA"/>
</dbReference>
<comment type="caution">
    <text evidence="1">The sequence shown here is derived from an EMBL/GenBank/DDBJ whole genome shotgun (WGS) entry which is preliminary data.</text>
</comment>